<dbReference type="InterPro" id="IPR043502">
    <property type="entry name" value="DNA/RNA_pol_sf"/>
</dbReference>
<dbReference type="PANTHER" id="PTHR37984:SF5">
    <property type="entry name" value="PROTEIN NYNRIN-LIKE"/>
    <property type="match status" value="1"/>
</dbReference>
<dbReference type="InterPro" id="IPR005162">
    <property type="entry name" value="Retrotrans_gag_dom"/>
</dbReference>
<dbReference type="Pfam" id="PF00078">
    <property type="entry name" value="RVT_1"/>
    <property type="match status" value="1"/>
</dbReference>
<sequence length="1542" mass="175342">MTSANPRGPRFDLDPEIERTQKQLKRRIRDLMEVNRNNGQPPSEGRNIPAQADGVVLPPAQQMNQQLPARTVRDYLAEDLEGLNPAVTMPEFEAEHFELKPVMFNMLNTIGQFGGTPNENARQHVKSFLEICNSFKIHGVSNDVLKLKLFPYSLRDKAKTWLNNLQPGSLQSWLQLCCCFLAKFSYTNMTDHLRNQITSFRQEDDEAMHEAWERYRDLYRRCPMHGLPEWTQVSIFYNSVNTPTRMMLDASANGTLLDKPPRESLEILDKLAQNDYQHPTARRGSARRGSAQLDSSDNILAQIASLTNMVKNMQKQPHIQEVKAVDAFCDQCGSNHDASECGQQFESSYYVGNYSRNNTSNTYNPAWRNHPNFSWKNQSNTLNPQQPTQTGYQNQPRQNQQSLPRQKFNQPTEYKSLENTLNQFMAQTSAYMARTDRFIQKTDAFMDRTEMKLQNHDATLKSLETQVGQISQILSSRPTGGFPSDTEVAKGATHEQCKAITTRSGKILKNNHGETAAYPPPATDTPAKVDAPAEVDAPAQASKDHNTPLPTKGENSAEPLTAQSEETVEKRPPPPFPQRLKNQKQDYQFKKFLDVLKQVHINLPLVEALQQMPNYAKFLKDMVMRKKRIEEFETAAATETCLALMHNKVPAKKTDPGSFTIDCLIGHNYPTKALCDPGASINLMPKSVFQKLGIRECKPTTVMLQLADHSYVQPEGKIEDILVKVDKFIFPTDFLILDCEANTDAPIILGRPFLATGRVLFDFGNEELIFRNSTTSQLTCPGSNKEKGRKNESSQTDLETGNWIKLHTDKTLPVIISSKLQADQEEKLITTLRQHKEALGWTIADIKGISPTICMHKILLNDDHKPTVDAQRRLNQTMKDVVRKEILKWLDAGYNQIAIAPEDQSKTTFTCPYGTFAFRRMPFGLCNAPATFQRCMTAIFSDLNEDCLEIFMDDFSTFGDNFDNCLNNLEKVLKRCKETNLVLNWEKCHFMVDEGIVLGHKISSKGMEVDKAKIEVISNLPPPTTVKGIRSFLGHAGFYRRFIEDFSKITKPLCSLLEQGKPFEFNNDCTKAFNLLKQKLITAPIVESPDWKLPFELMCDASDYAVGAVLGQKKGKIFHPIYYASKTLNDAQVNYTTTEKEMLAVIFAFDKFRSYFIGTKVIVHTDHSAIKYLLSKKDAKPKLIRWILLLQEFDIEIIDRKGTENQVADHLSRLENQDKADITEVIQDNFPDEQLLSATSYTAEIEDNFIAAITELIASADGSAEKSTPWYADYVNYIVSGILPHQLNYQGRKRFKHNAKGYFWDEPYLFKQCADQIIRRCIPEEEQQLILEQCHSAPYGGHFGGNRTAAKVLQSGLYWPTLHRDAQIFCQQCDRCQMTGNISKRNEMPLQNILEVELFDVWGIDFMGPFPSSFGNLYILLAVDYVSNIAAALRKLGINHKLSTAYHPQTNGQAEVSNREIKSILEKVVNPNRKDWSLRLDDALWAYRTAYKTPLNTSPYRLVYGKACHLPVEIEHKAYWAIKTVNMDWETAGRKDSWTSTN</sequence>
<evidence type="ECO:0000256" key="4">
    <source>
        <dbReference type="ARBA" id="ARBA00022722"/>
    </source>
</evidence>
<keyword evidence="11" id="KW-1185">Reference proteome</keyword>
<keyword evidence="7" id="KW-0695">RNA-directed DNA polymerase</keyword>
<evidence type="ECO:0000256" key="5">
    <source>
        <dbReference type="ARBA" id="ARBA00022759"/>
    </source>
</evidence>
<dbReference type="CDD" id="cd00303">
    <property type="entry name" value="retropepsin_like"/>
    <property type="match status" value="1"/>
</dbReference>
<evidence type="ECO:0000256" key="7">
    <source>
        <dbReference type="ARBA" id="ARBA00022918"/>
    </source>
</evidence>
<dbReference type="Pfam" id="PF17921">
    <property type="entry name" value="Integrase_H2C2"/>
    <property type="match status" value="1"/>
</dbReference>
<evidence type="ECO:0000256" key="8">
    <source>
        <dbReference type="SAM" id="MobiDB-lite"/>
    </source>
</evidence>
<dbReference type="InterPro" id="IPR012337">
    <property type="entry name" value="RNaseH-like_sf"/>
</dbReference>
<evidence type="ECO:0000313" key="11">
    <source>
        <dbReference type="Proteomes" id="UP001472677"/>
    </source>
</evidence>
<feature type="region of interest" description="Disordered" evidence="8">
    <location>
        <begin position="502"/>
        <end position="580"/>
    </location>
</feature>
<accession>A0ABR2BGE4</accession>
<keyword evidence="3" id="KW-0548">Nucleotidyltransferase</keyword>
<organism evidence="10 11">
    <name type="scientific">Hibiscus sabdariffa</name>
    <name type="common">roselle</name>
    <dbReference type="NCBI Taxonomy" id="183260"/>
    <lineage>
        <taxon>Eukaryota</taxon>
        <taxon>Viridiplantae</taxon>
        <taxon>Streptophyta</taxon>
        <taxon>Embryophyta</taxon>
        <taxon>Tracheophyta</taxon>
        <taxon>Spermatophyta</taxon>
        <taxon>Magnoliopsida</taxon>
        <taxon>eudicotyledons</taxon>
        <taxon>Gunneridae</taxon>
        <taxon>Pentapetalae</taxon>
        <taxon>rosids</taxon>
        <taxon>malvids</taxon>
        <taxon>Malvales</taxon>
        <taxon>Malvaceae</taxon>
        <taxon>Malvoideae</taxon>
        <taxon>Hibiscus</taxon>
    </lineage>
</organism>
<evidence type="ECO:0000256" key="6">
    <source>
        <dbReference type="ARBA" id="ARBA00022801"/>
    </source>
</evidence>
<keyword evidence="6" id="KW-0378">Hydrolase</keyword>
<keyword evidence="5" id="KW-0255">Endonuclease</keyword>
<dbReference type="InterPro" id="IPR043128">
    <property type="entry name" value="Rev_trsase/Diguanyl_cyclase"/>
</dbReference>
<dbReference type="InterPro" id="IPR041373">
    <property type="entry name" value="RT_RNaseH"/>
</dbReference>
<evidence type="ECO:0000259" key="9">
    <source>
        <dbReference type="PROSITE" id="PS50994"/>
    </source>
</evidence>
<dbReference type="EC" id="2.7.7.49" evidence="1"/>
<dbReference type="InterPro" id="IPR036397">
    <property type="entry name" value="RNaseH_sf"/>
</dbReference>
<dbReference type="Gene3D" id="1.10.340.70">
    <property type="match status" value="1"/>
</dbReference>
<dbReference type="PROSITE" id="PS50994">
    <property type="entry name" value="INTEGRASE"/>
    <property type="match status" value="1"/>
</dbReference>
<dbReference type="Pfam" id="PF17917">
    <property type="entry name" value="RT_RNaseH"/>
    <property type="match status" value="1"/>
</dbReference>
<dbReference type="Pfam" id="PF13650">
    <property type="entry name" value="Asp_protease_2"/>
    <property type="match status" value="1"/>
</dbReference>
<comment type="caution">
    <text evidence="10">The sequence shown here is derived from an EMBL/GenBank/DDBJ whole genome shotgun (WGS) entry which is preliminary data.</text>
</comment>
<evidence type="ECO:0000256" key="2">
    <source>
        <dbReference type="ARBA" id="ARBA00022679"/>
    </source>
</evidence>
<dbReference type="InterPro" id="IPR050951">
    <property type="entry name" value="Retrovirus_Pol_polyprotein"/>
</dbReference>
<dbReference type="SUPFAM" id="SSF53098">
    <property type="entry name" value="Ribonuclease H-like"/>
    <property type="match status" value="1"/>
</dbReference>
<dbReference type="Gene3D" id="3.30.420.10">
    <property type="entry name" value="Ribonuclease H-like superfamily/Ribonuclease H"/>
    <property type="match status" value="1"/>
</dbReference>
<dbReference type="Gene3D" id="2.40.70.10">
    <property type="entry name" value="Acid Proteases"/>
    <property type="match status" value="1"/>
</dbReference>
<feature type="domain" description="Integrase catalytic" evidence="9">
    <location>
        <begin position="1410"/>
        <end position="1507"/>
    </location>
</feature>
<dbReference type="SUPFAM" id="SSF56672">
    <property type="entry name" value="DNA/RNA polymerases"/>
    <property type="match status" value="1"/>
</dbReference>
<reference evidence="10 11" key="1">
    <citation type="journal article" date="2024" name="G3 (Bethesda)">
        <title>Genome assembly of Hibiscus sabdariffa L. provides insights into metabolisms of medicinal natural products.</title>
        <authorList>
            <person name="Kim T."/>
        </authorList>
    </citation>
    <scope>NUCLEOTIDE SEQUENCE [LARGE SCALE GENOMIC DNA]</scope>
    <source>
        <strain evidence="10">TK-2024</strain>
        <tissue evidence="10">Old leaves</tissue>
    </source>
</reference>
<dbReference type="EMBL" id="JBBPBM010000119">
    <property type="protein sequence ID" value="KAK8506252.1"/>
    <property type="molecule type" value="Genomic_DNA"/>
</dbReference>
<proteinExistence type="predicted"/>
<dbReference type="InterPro" id="IPR021109">
    <property type="entry name" value="Peptidase_aspartic_dom_sf"/>
</dbReference>
<keyword evidence="2" id="KW-0808">Transferase</keyword>
<protein>
    <recommendedName>
        <fullName evidence="1">RNA-directed DNA polymerase</fullName>
        <ecNumber evidence="1">2.7.7.49</ecNumber>
    </recommendedName>
</protein>
<evidence type="ECO:0000313" key="10">
    <source>
        <dbReference type="EMBL" id="KAK8506252.1"/>
    </source>
</evidence>
<dbReference type="Gene3D" id="3.30.70.270">
    <property type="match status" value="2"/>
</dbReference>
<gene>
    <name evidence="10" type="ORF">V6N12_019945</name>
</gene>
<dbReference type="InterPro" id="IPR001584">
    <property type="entry name" value="Integrase_cat-core"/>
</dbReference>
<dbReference type="Proteomes" id="UP001472677">
    <property type="component" value="Unassembled WGS sequence"/>
</dbReference>
<feature type="compositionally biased region" description="Polar residues" evidence="8">
    <location>
        <begin position="371"/>
        <end position="407"/>
    </location>
</feature>
<dbReference type="Pfam" id="PF03732">
    <property type="entry name" value="Retrotrans_gag"/>
    <property type="match status" value="1"/>
</dbReference>
<dbReference type="CDD" id="cd09274">
    <property type="entry name" value="RNase_HI_RT_Ty3"/>
    <property type="match status" value="1"/>
</dbReference>
<dbReference type="PANTHER" id="PTHR37984">
    <property type="entry name" value="PROTEIN CBG26694"/>
    <property type="match status" value="1"/>
</dbReference>
<dbReference type="Gene3D" id="3.10.10.10">
    <property type="entry name" value="HIV Type 1 Reverse Transcriptase, subunit A, domain 1"/>
    <property type="match status" value="1"/>
</dbReference>
<dbReference type="SUPFAM" id="SSF50630">
    <property type="entry name" value="Acid proteases"/>
    <property type="match status" value="1"/>
</dbReference>
<dbReference type="InterPro" id="IPR041588">
    <property type="entry name" value="Integrase_H2C2"/>
</dbReference>
<dbReference type="CDD" id="cd01647">
    <property type="entry name" value="RT_LTR"/>
    <property type="match status" value="1"/>
</dbReference>
<dbReference type="InterPro" id="IPR000477">
    <property type="entry name" value="RT_dom"/>
</dbReference>
<keyword evidence="4" id="KW-0540">Nuclease</keyword>
<evidence type="ECO:0000256" key="1">
    <source>
        <dbReference type="ARBA" id="ARBA00012493"/>
    </source>
</evidence>
<name>A0ABR2BGE4_9ROSI</name>
<evidence type="ECO:0000256" key="3">
    <source>
        <dbReference type="ARBA" id="ARBA00022695"/>
    </source>
</evidence>
<feature type="region of interest" description="Disordered" evidence="8">
    <location>
        <begin position="362"/>
        <end position="407"/>
    </location>
</feature>